<protein>
    <submittedName>
        <fullName evidence="2">Peptidase inhibitor I78 family protein</fullName>
    </submittedName>
</protein>
<dbReference type="Pfam" id="PF11720">
    <property type="entry name" value="Inhibitor_I78"/>
    <property type="match status" value="1"/>
</dbReference>
<proteinExistence type="predicted"/>
<dbReference type="Proteomes" id="UP001515660">
    <property type="component" value="Unassembled WGS sequence"/>
</dbReference>
<accession>A0ABX0G9H3</accession>
<organism evidence="2 3">
    <name type="scientific">Rhodobacter calidifons</name>
    <dbReference type="NCBI Taxonomy" id="2715277"/>
    <lineage>
        <taxon>Bacteria</taxon>
        <taxon>Pseudomonadati</taxon>
        <taxon>Pseudomonadota</taxon>
        <taxon>Alphaproteobacteria</taxon>
        <taxon>Rhodobacterales</taxon>
        <taxon>Rhodobacter group</taxon>
        <taxon>Rhodobacter</taxon>
    </lineage>
</organism>
<keyword evidence="3" id="KW-1185">Reference proteome</keyword>
<reference evidence="2 3" key="1">
    <citation type="journal article" date="2022" name="Microorganisms">
        <title>Genome Sequence and Characterization of a Xanthorhodopsin-Containing, Aerobic Anoxygenic Phototrophic Rhodobacter Species, Isolated from Mesophilic Conditions at Yellowstone National Park.</title>
        <authorList>
            <person name="Kyndt J.A."/>
            <person name="Robertson S."/>
            <person name="Shoffstall I.B."/>
            <person name="Ramaley R.F."/>
            <person name="Meyer T.E."/>
        </authorList>
    </citation>
    <scope>NUCLEOTIDE SEQUENCE [LARGE SCALE GENOMIC DNA]</scope>
    <source>
        <strain evidence="2 3">M37P</strain>
    </source>
</reference>
<dbReference type="EMBL" id="JAANHS010000012">
    <property type="protein sequence ID" value="NHB77904.1"/>
    <property type="molecule type" value="Genomic_DNA"/>
</dbReference>
<feature type="signal peptide" evidence="1">
    <location>
        <begin position="1"/>
        <end position="17"/>
    </location>
</feature>
<keyword evidence="1" id="KW-0732">Signal</keyword>
<gene>
    <name evidence="2" type="ORF">G8O29_14375</name>
</gene>
<evidence type="ECO:0000313" key="3">
    <source>
        <dbReference type="Proteomes" id="UP001515660"/>
    </source>
</evidence>
<dbReference type="PROSITE" id="PS51257">
    <property type="entry name" value="PROKAR_LIPOPROTEIN"/>
    <property type="match status" value="1"/>
</dbReference>
<dbReference type="InterPro" id="IPR021719">
    <property type="entry name" value="Prot_inh_I78"/>
</dbReference>
<name>A0ABX0G9H3_9RHOB</name>
<evidence type="ECO:0000256" key="1">
    <source>
        <dbReference type="SAM" id="SignalP"/>
    </source>
</evidence>
<sequence>MKHAIVALSLAAPLLVACVEPMPAPVDPGPDACGASRFQYLVGKPGVLLDGMRFGQEVRVIQHGMAVTMDYRADRLNFWLDRRDVIERVVCG</sequence>
<comment type="caution">
    <text evidence="2">The sequence shown here is derived from an EMBL/GenBank/DDBJ whole genome shotgun (WGS) entry which is preliminary data.</text>
</comment>
<feature type="chain" id="PRO_5046521337" evidence="1">
    <location>
        <begin position="18"/>
        <end position="92"/>
    </location>
</feature>
<dbReference type="RefSeq" id="WP_166403924.1">
    <property type="nucleotide sequence ID" value="NZ_JAANHS010000012.1"/>
</dbReference>
<dbReference type="Gene3D" id="3.30.10.10">
    <property type="entry name" value="Trypsin Inhibitor V, subunit A"/>
    <property type="match status" value="1"/>
</dbReference>
<evidence type="ECO:0000313" key="2">
    <source>
        <dbReference type="EMBL" id="NHB77904.1"/>
    </source>
</evidence>